<name>A0A8J2KQ08_9HEXA</name>
<feature type="signal peptide" evidence="2">
    <location>
        <begin position="1"/>
        <end position="25"/>
    </location>
</feature>
<organism evidence="3 4">
    <name type="scientific">Allacma fusca</name>
    <dbReference type="NCBI Taxonomy" id="39272"/>
    <lineage>
        <taxon>Eukaryota</taxon>
        <taxon>Metazoa</taxon>
        <taxon>Ecdysozoa</taxon>
        <taxon>Arthropoda</taxon>
        <taxon>Hexapoda</taxon>
        <taxon>Collembola</taxon>
        <taxon>Symphypleona</taxon>
        <taxon>Sminthuridae</taxon>
        <taxon>Allacma</taxon>
    </lineage>
</organism>
<feature type="chain" id="PRO_5035268180" evidence="2">
    <location>
        <begin position="26"/>
        <end position="129"/>
    </location>
</feature>
<evidence type="ECO:0000256" key="2">
    <source>
        <dbReference type="SAM" id="SignalP"/>
    </source>
</evidence>
<keyword evidence="2" id="KW-0732">Signal</keyword>
<feature type="region of interest" description="Disordered" evidence="1">
    <location>
        <begin position="79"/>
        <end position="101"/>
    </location>
</feature>
<dbReference type="EMBL" id="CAJVCH010439038">
    <property type="protein sequence ID" value="CAG7819090.1"/>
    <property type="molecule type" value="Genomic_DNA"/>
</dbReference>
<keyword evidence="4" id="KW-1185">Reference proteome</keyword>
<dbReference type="AlphaFoldDB" id="A0A8J2KQ08"/>
<accession>A0A8J2KQ08</accession>
<evidence type="ECO:0000313" key="3">
    <source>
        <dbReference type="EMBL" id="CAG7819090.1"/>
    </source>
</evidence>
<proteinExistence type="predicted"/>
<gene>
    <name evidence="3" type="ORF">AFUS01_LOCUS29560</name>
</gene>
<protein>
    <submittedName>
        <fullName evidence="3">Uncharacterized protein</fullName>
    </submittedName>
</protein>
<evidence type="ECO:0000313" key="4">
    <source>
        <dbReference type="Proteomes" id="UP000708208"/>
    </source>
</evidence>
<comment type="caution">
    <text evidence="3">The sequence shown here is derived from an EMBL/GenBank/DDBJ whole genome shotgun (WGS) entry which is preliminary data.</text>
</comment>
<reference evidence="3" key="1">
    <citation type="submission" date="2021-06" db="EMBL/GenBank/DDBJ databases">
        <authorList>
            <person name="Hodson N. C."/>
            <person name="Mongue J. A."/>
            <person name="Jaron S. K."/>
        </authorList>
    </citation>
    <scope>NUCLEOTIDE SEQUENCE</scope>
</reference>
<dbReference type="Proteomes" id="UP000708208">
    <property type="component" value="Unassembled WGS sequence"/>
</dbReference>
<evidence type="ECO:0000256" key="1">
    <source>
        <dbReference type="SAM" id="MobiDB-lite"/>
    </source>
</evidence>
<sequence length="129" mass="13869">MSSTLTKASSCLLILAIVLISNTEGSCWRYGHSCWGGHGKRSGGGSRVPIVGIRKISQHNSSPSDGLAPQYQELANSQQQQQQANIMGMDSSSSEVSGRDDFPYIPGRSNGEFLISRLTFFPKGCQTVS</sequence>